<keyword evidence="3" id="KW-0378">Hydrolase</keyword>
<feature type="region of interest" description="Disordered" evidence="1">
    <location>
        <begin position="63"/>
        <end position="93"/>
    </location>
</feature>
<dbReference type="PANTHER" id="PTHR43155:SF2">
    <property type="entry name" value="CYCLIC DI-GMP PHOSPHODIESTERASE PA4108"/>
    <property type="match status" value="1"/>
</dbReference>
<dbReference type="InterPro" id="IPR037522">
    <property type="entry name" value="HD_GYP_dom"/>
</dbReference>
<dbReference type="AlphaFoldDB" id="D8PFK0"/>
<dbReference type="Proteomes" id="UP000001660">
    <property type="component" value="Chromosome"/>
</dbReference>
<feature type="domain" description="HD-GYP" evidence="2">
    <location>
        <begin position="144"/>
        <end position="341"/>
    </location>
</feature>
<dbReference type="SMART" id="SM00471">
    <property type="entry name" value="HDc"/>
    <property type="match status" value="1"/>
</dbReference>
<dbReference type="InterPro" id="IPR003607">
    <property type="entry name" value="HD/PDEase_dom"/>
</dbReference>
<dbReference type="Pfam" id="PF11871">
    <property type="entry name" value="DUF3391"/>
    <property type="match status" value="1"/>
</dbReference>
<gene>
    <name evidence="3" type="ORF">NIDE2324</name>
</gene>
<dbReference type="GO" id="GO:0016787">
    <property type="term" value="F:hydrolase activity"/>
    <property type="evidence" value="ECO:0007669"/>
    <property type="project" value="UniProtKB-KW"/>
</dbReference>
<dbReference type="CDD" id="cd00077">
    <property type="entry name" value="HDc"/>
    <property type="match status" value="1"/>
</dbReference>
<dbReference type="OrthoDB" id="9764808at2"/>
<feature type="region of interest" description="Disordered" evidence="1">
    <location>
        <begin position="369"/>
        <end position="390"/>
    </location>
</feature>
<name>D8PFK0_9BACT</name>
<evidence type="ECO:0000259" key="2">
    <source>
        <dbReference type="PROSITE" id="PS51832"/>
    </source>
</evidence>
<organism evidence="3 4">
    <name type="scientific">Nitrospira defluvii</name>
    <dbReference type="NCBI Taxonomy" id="330214"/>
    <lineage>
        <taxon>Bacteria</taxon>
        <taxon>Pseudomonadati</taxon>
        <taxon>Nitrospirota</taxon>
        <taxon>Nitrospiria</taxon>
        <taxon>Nitrospirales</taxon>
        <taxon>Nitrospiraceae</taxon>
        <taxon>Nitrospira</taxon>
    </lineage>
</organism>
<reference evidence="3 4" key="1">
    <citation type="journal article" date="2010" name="Proc. Natl. Acad. Sci. U.S.A.">
        <title>A Nitrospira metagenome illuminates the physiology and evolution of globally important nitrite-oxidizing bacteria.</title>
        <authorList>
            <person name="Lucker S."/>
            <person name="Wagner M."/>
            <person name="Maixner F."/>
            <person name="Pelletier E."/>
            <person name="Koch H."/>
            <person name="Vacherie B."/>
            <person name="Rattei T."/>
            <person name="Sinninghe Damste J."/>
            <person name="Spieck E."/>
            <person name="Le Paslier D."/>
            <person name="Daims H."/>
        </authorList>
    </citation>
    <scope>NUCLEOTIDE SEQUENCE [LARGE SCALE GENOMIC DNA]</scope>
</reference>
<dbReference type="InterPro" id="IPR021812">
    <property type="entry name" value="DUF3391"/>
</dbReference>
<dbReference type="PANTHER" id="PTHR43155">
    <property type="entry name" value="CYCLIC DI-GMP PHOSPHODIESTERASE PA4108-RELATED"/>
    <property type="match status" value="1"/>
</dbReference>
<evidence type="ECO:0000256" key="1">
    <source>
        <dbReference type="SAM" id="MobiDB-lite"/>
    </source>
</evidence>
<dbReference type="Gene3D" id="1.10.3210.10">
    <property type="entry name" value="Hypothetical protein af1432"/>
    <property type="match status" value="1"/>
</dbReference>
<proteinExistence type="predicted"/>
<dbReference type="STRING" id="330214.NIDE2324"/>
<evidence type="ECO:0000313" key="4">
    <source>
        <dbReference type="Proteomes" id="UP000001660"/>
    </source>
</evidence>
<dbReference type="PROSITE" id="PS51832">
    <property type="entry name" value="HD_GYP"/>
    <property type="match status" value="1"/>
</dbReference>
<sequence>MASTKHISIDQLTVGMFIAGLDQPWYRTPFLLHKWLVSNPDDIVQLKRHGILVVTIDTDRGLDVGAATPPAPPTVPPPDEPPPVSDEAVVPQESEQVPQAAVAAAAYRESMAAVERVFSDLEAGNPPKIAALKPIVSRLLEQIVAQPEAMLIQFCLDKVRRFDATLASHGMDVCVLTLILAVENGCAESDLEALGLGALLHDIGYVRLPRNLYRKTTPLTDQEQVLMKQHPQLAATVLAQVGAVPDAVSRIILQHHEYQDGSGFPQRLKQEGLSALAQLVGLADSYDDLVSARHGRPPLLPHDAIRQLFVLGAKGRYEKTLVEVAIKALGVYPLGSLIKLNTNECALVVGLNHEDRLRPRIRIIKGAEGQSQQDPFEVDLQNQPPDQPTRTILRALDPKLEQVDLPHYLEPAVGARS</sequence>
<dbReference type="NCBIfam" id="TIGR00277">
    <property type="entry name" value="HDIG"/>
    <property type="match status" value="1"/>
</dbReference>
<dbReference type="Pfam" id="PF13487">
    <property type="entry name" value="HD_5"/>
    <property type="match status" value="1"/>
</dbReference>
<accession>D8PFK0</accession>
<dbReference type="EMBL" id="FP929003">
    <property type="protein sequence ID" value="CBK42037.1"/>
    <property type="molecule type" value="Genomic_DNA"/>
</dbReference>
<dbReference type="SUPFAM" id="SSF109604">
    <property type="entry name" value="HD-domain/PDEase-like"/>
    <property type="match status" value="1"/>
</dbReference>
<dbReference type="InterPro" id="IPR006675">
    <property type="entry name" value="HDIG_dom"/>
</dbReference>
<dbReference type="eggNOG" id="COG2206">
    <property type="taxonomic scope" value="Bacteria"/>
</dbReference>
<keyword evidence="4" id="KW-1185">Reference proteome</keyword>
<evidence type="ECO:0000313" key="3">
    <source>
        <dbReference type="EMBL" id="CBK42037.1"/>
    </source>
</evidence>
<dbReference type="KEGG" id="nde:NIDE2324"/>
<feature type="compositionally biased region" description="Pro residues" evidence="1">
    <location>
        <begin position="69"/>
        <end position="84"/>
    </location>
</feature>
<protein>
    <submittedName>
        <fullName evidence="3">Putative Metal-dependent phosphohydrolase</fullName>
    </submittedName>
</protein>
<dbReference type="HOGENOM" id="CLU_000445_92_1_0"/>